<dbReference type="GO" id="GO:0044027">
    <property type="term" value="P:negative regulation of gene expression via chromosomal CpG island methylation"/>
    <property type="evidence" value="ECO:0007669"/>
    <property type="project" value="TreeGrafter"/>
</dbReference>
<dbReference type="GO" id="GO:0032259">
    <property type="term" value="P:methylation"/>
    <property type="evidence" value="ECO:0007669"/>
    <property type="project" value="UniProtKB-KW"/>
</dbReference>
<evidence type="ECO:0000256" key="5">
    <source>
        <dbReference type="PROSITE-ProRule" id="PRU01016"/>
    </source>
</evidence>
<dbReference type="SUPFAM" id="SSF53335">
    <property type="entry name" value="S-adenosyl-L-methionine-dependent methyltransferases"/>
    <property type="match status" value="1"/>
</dbReference>
<dbReference type="Gene3D" id="3.90.120.10">
    <property type="entry name" value="DNA Methylase, subunit A, domain 2"/>
    <property type="match status" value="1"/>
</dbReference>
<dbReference type="OrthoDB" id="414133at2759"/>
<dbReference type="InterPro" id="IPR050390">
    <property type="entry name" value="C5-Methyltransferase"/>
</dbReference>
<dbReference type="GO" id="GO:0003886">
    <property type="term" value="F:DNA (cytosine-5-)-methyltransferase activity"/>
    <property type="evidence" value="ECO:0007669"/>
    <property type="project" value="UniProtKB-EC"/>
</dbReference>
<dbReference type="PROSITE" id="PS51679">
    <property type="entry name" value="SAM_MT_C5"/>
    <property type="match status" value="1"/>
</dbReference>
<dbReference type="GO" id="GO:0003677">
    <property type="term" value="F:DNA binding"/>
    <property type="evidence" value="ECO:0007669"/>
    <property type="project" value="TreeGrafter"/>
</dbReference>
<evidence type="ECO:0000256" key="4">
    <source>
        <dbReference type="ARBA" id="ARBA00022691"/>
    </source>
</evidence>
<keyword evidence="4 5" id="KW-0949">S-adenosyl-L-methionine</keyword>
<evidence type="ECO:0000256" key="1">
    <source>
        <dbReference type="ARBA" id="ARBA00011975"/>
    </source>
</evidence>
<protein>
    <recommendedName>
        <fullName evidence="1">DNA (cytosine-5-)-methyltransferase</fullName>
        <ecNumber evidence="1">2.1.1.37</ecNumber>
    </recommendedName>
</protein>
<name>A0A3D8SC22_9EURO</name>
<dbReference type="PANTHER" id="PTHR10629:SF52">
    <property type="entry name" value="DNA (CYTOSINE-5)-METHYLTRANSFERASE 1"/>
    <property type="match status" value="1"/>
</dbReference>
<dbReference type="Gene3D" id="3.40.50.150">
    <property type="entry name" value="Vaccinia Virus protein VP39"/>
    <property type="match status" value="1"/>
</dbReference>
<feature type="active site" evidence="5">
    <location>
        <position position="355"/>
    </location>
</feature>
<proteinExistence type="inferred from homology"/>
<keyword evidence="8" id="KW-1185">Reference proteome</keyword>
<gene>
    <name evidence="7" type="ORF">DSM5745_04159</name>
</gene>
<dbReference type="GeneID" id="38114529"/>
<dbReference type="RefSeq" id="XP_026605171.1">
    <property type="nucleotide sequence ID" value="XM_026746175.1"/>
</dbReference>
<evidence type="ECO:0000256" key="6">
    <source>
        <dbReference type="SAM" id="MobiDB-lite"/>
    </source>
</evidence>
<dbReference type="Proteomes" id="UP000256690">
    <property type="component" value="Unassembled WGS sequence"/>
</dbReference>
<evidence type="ECO:0000256" key="2">
    <source>
        <dbReference type="ARBA" id="ARBA00022603"/>
    </source>
</evidence>
<dbReference type="PRINTS" id="PR00105">
    <property type="entry name" value="C5METTRFRASE"/>
</dbReference>
<dbReference type="AlphaFoldDB" id="A0A3D8SC22"/>
<dbReference type="STRING" id="1810919.A0A3D8SC22"/>
<sequence>MPSDYCRNMDAFERSMIDDNDSDASSVTIDNDPDRLYFLREADGTTTREFIDLTVGETIHDGEYVTDECFEILRDDWLTSARKARSPSPELPEREALEYVCCDAGIVYKLGHSVELYDETYLRICSIRRDTDGEILFGGRRLLKAKNHAGTYIPRWCNELVWIANETAEIPFSHVRRFVTIHFTNNCHIDEDDIKVIYPNCLFCRLKEVLQEDTTSVEYLAFEEADDGFRTKPTSLRRRWRGETTLFGSENVPEPRVPVVVLDDSDDDDQGLILKQRKERKYTFGDGFCGAGGVSCGADAAGLHIKWSFDLSQPATATYMLNFPMVVCEQSEVFDFLTNDEEFLRVDITHGSPPCQTFSPAHTIPGPNDEPNSACLFSCGNLIRRAKPRVHTMEETSGLFDRHQEWFFGVIRDFIETGYSVRWALLNCMKYGVPQSRKRLIIIASGPGETLPQLPRPTHGLPGSGLHNLTTISQMIRNIPRGAPDHDVASAQSRGSRNRRAPFDANQQARTITCGGGENNYHPSGLRGFTNREFACLQTFPLEFQFGRREVRKQIGNAVPPLFAKAIYKEIIRSLQETDERELGENR</sequence>
<dbReference type="EC" id="2.1.1.37" evidence="1"/>
<dbReference type="EMBL" id="PVWQ01000004">
    <property type="protein sequence ID" value="RDW83833.1"/>
    <property type="molecule type" value="Genomic_DNA"/>
</dbReference>
<comment type="caution">
    <text evidence="7">The sequence shown here is derived from an EMBL/GenBank/DDBJ whole genome shotgun (WGS) entry which is preliminary data.</text>
</comment>
<dbReference type="Pfam" id="PF00145">
    <property type="entry name" value="DNA_methylase"/>
    <property type="match status" value="2"/>
</dbReference>
<reference evidence="7 8" key="1">
    <citation type="journal article" date="2018" name="IMA Fungus">
        <title>IMA Genome-F 9: Draft genome sequence of Annulohypoxylon stygium, Aspergillus mulundensis, Berkeleyomyces basicola (syn. Thielaviopsis basicola), Ceratocystis smalleyi, two Cercospora beticola strains, Coleophoma cylindrospora, Fusarium fracticaudum, Phialophora cf. hyalina, and Morchella septimelata.</title>
        <authorList>
            <person name="Wingfield B.D."/>
            <person name="Bills G.F."/>
            <person name="Dong Y."/>
            <person name="Huang W."/>
            <person name="Nel W.J."/>
            <person name="Swalarsk-Parry B.S."/>
            <person name="Vaghefi N."/>
            <person name="Wilken P.M."/>
            <person name="An Z."/>
            <person name="de Beer Z.W."/>
            <person name="De Vos L."/>
            <person name="Chen L."/>
            <person name="Duong T.A."/>
            <person name="Gao Y."/>
            <person name="Hammerbacher A."/>
            <person name="Kikkert J.R."/>
            <person name="Li Y."/>
            <person name="Li H."/>
            <person name="Li K."/>
            <person name="Li Q."/>
            <person name="Liu X."/>
            <person name="Ma X."/>
            <person name="Naidoo K."/>
            <person name="Pethybridge S.J."/>
            <person name="Sun J."/>
            <person name="Steenkamp E.T."/>
            <person name="van der Nest M.A."/>
            <person name="van Wyk S."/>
            <person name="Wingfield M.J."/>
            <person name="Xiong C."/>
            <person name="Yue Q."/>
            <person name="Zhang X."/>
        </authorList>
    </citation>
    <scope>NUCLEOTIDE SEQUENCE [LARGE SCALE GENOMIC DNA]</scope>
    <source>
        <strain evidence="7 8">DSM 5745</strain>
    </source>
</reference>
<feature type="region of interest" description="Disordered" evidence="6">
    <location>
        <begin position="482"/>
        <end position="520"/>
    </location>
</feature>
<dbReference type="InterPro" id="IPR001525">
    <property type="entry name" value="C5_MeTfrase"/>
</dbReference>
<evidence type="ECO:0000256" key="3">
    <source>
        <dbReference type="ARBA" id="ARBA00022679"/>
    </source>
</evidence>
<evidence type="ECO:0000313" key="7">
    <source>
        <dbReference type="EMBL" id="RDW83833.1"/>
    </source>
</evidence>
<evidence type="ECO:0000313" key="8">
    <source>
        <dbReference type="Proteomes" id="UP000256690"/>
    </source>
</evidence>
<keyword evidence="2 5" id="KW-0489">Methyltransferase</keyword>
<dbReference type="InterPro" id="IPR029063">
    <property type="entry name" value="SAM-dependent_MTases_sf"/>
</dbReference>
<keyword evidence="3 5" id="KW-0808">Transferase</keyword>
<accession>A0A3D8SC22</accession>
<dbReference type="PANTHER" id="PTHR10629">
    <property type="entry name" value="CYTOSINE-SPECIFIC METHYLTRANSFERASE"/>
    <property type="match status" value="1"/>
</dbReference>
<comment type="similarity">
    <text evidence="5">Belongs to the class I-like SAM-binding methyltransferase superfamily. C5-methyltransferase family.</text>
</comment>
<dbReference type="GO" id="GO:0005634">
    <property type="term" value="C:nucleus"/>
    <property type="evidence" value="ECO:0007669"/>
    <property type="project" value="TreeGrafter"/>
</dbReference>
<organism evidence="7 8">
    <name type="scientific">Aspergillus mulundensis</name>
    <dbReference type="NCBI Taxonomy" id="1810919"/>
    <lineage>
        <taxon>Eukaryota</taxon>
        <taxon>Fungi</taxon>
        <taxon>Dikarya</taxon>
        <taxon>Ascomycota</taxon>
        <taxon>Pezizomycotina</taxon>
        <taxon>Eurotiomycetes</taxon>
        <taxon>Eurotiomycetidae</taxon>
        <taxon>Eurotiales</taxon>
        <taxon>Aspergillaceae</taxon>
        <taxon>Aspergillus</taxon>
        <taxon>Aspergillus subgen. Nidulantes</taxon>
    </lineage>
</organism>